<feature type="domain" description="Polysaccharide export protein N-terminal" evidence="2">
    <location>
        <begin position="114"/>
        <end position="224"/>
    </location>
</feature>
<proteinExistence type="predicted"/>
<dbReference type="Proteomes" id="UP000316714">
    <property type="component" value="Unassembled WGS sequence"/>
</dbReference>
<dbReference type="Pfam" id="PF10531">
    <property type="entry name" value="SLBB"/>
    <property type="match status" value="1"/>
</dbReference>
<name>A0A5C5VF24_9BACT</name>
<accession>A0A5C5VF24</accession>
<protein>
    <submittedName>
        <fullName evidence="4">Polysaccharide biosynthesis/export protein</fullName>
    </submittedName>
</protein>
<evidence type="ECO:0000313" key="5">
    <source>
        <dbReference type="Proteomes" id="UP000316714"/>
    </source>
</evidence>
<keyword evidence="1" id="KW-0732">Signal</keyword>
<dbReference type="Gene3D" id="3.30.1950.10">
    <property type="entry name" value="wza like domain"/>
    <property type="match status" value="2"/>
</dbReference>
<dbReference type="EMBL" id="SIHJ01000001">
    <property type="protein sequence ID" value="TWT36731.1"/>
    <property type="molecule type" value="Genomic_DNA"/>
</dbReference>
<dbReference type="AlphaFoldDB" id="A0A5C5VF24"/>
<organism evidence="4 5">
    <name type="scientific">Posidoniimonas corsicana</name>
    <dbReference type="NCBI Taxonomy" id="1938618"/>
    <lineage>
        <taxon>Bacteria</taxon>
        <taxon>Pseudomonadati</taxon>
        <taxon>Planctomycetota</taxon>
        <taxon>Planctomycetia</taxon>
        <taxon>Pirellulales</taxon>
        <taxon>Lacipirellulaceae</taxon>
        <taxon>Posidoniimonas</taxon>
    </lineage>
</organism>
<dbReference type="Gene3D" id="3.10.560.10">
    <property type="entry name" value="Outer membrane lipoprotein wza domain like"/>
    <property type="match status" value="1"/>
</dbReference>
<sequence length="433" mass="46575">MSLNHLRTPALAGMLAVTLVAVVLRPMSTKPPATESQPTPVTKVAAEQRTVAGKATPVRLCQALGPAAPHSIWSVDSARGGCRYEVGWDARGCGDWQSYAQGEYVGHARPAHVPEYRLRVDDTLSVFYLRTRDIQPGSYALQVGDVVQVESLTAGGSATAGAGATGAAGVDDSLNRQVIIQPDGTIKLPLVNRVPAAGRTIDALQEDLEERYKKYYRAPTITVSPIQVNTRLEDLLDTVDSRGAINGGRQLSAVVTPAGKIQLPGLGSVYVQGLTLSEAKLEIDSRYAQTIPGVTVTCDLTQRAPRFIYVVGEVAQPGRFELEGPTTAMQAIALAGGWEVGANLRQVVVFRRGPDWRLMATMLDLRGALYGRRPVPADEIWLNDSDIVLIPKTPIQVVDEVVEQVFTRGIYAAVPLELMWGQGFATVSSIITQ</sequence>
<dbReference type="InterPro" id="IPR019554">
    <property type="entry name" value="Soluble_ligand-bd"/>
</dbReference>
<gene>
    <name evidence="4" type="ORF">KOR34_16710</name>
</gene>
<keyword evidence="5" id="KW-1185">Reference proteome</keyword>
<reference evidence="4 5" key="1">
    <citation type="submission" date="2019-02" db="EMBL/GenBank/DDBJ databases">
        <title>Deep-cultivation of Planctomycetes and their phenomic and genomic characterization uncovers novel biology.</title>
        <authorList>
            <person name="Wiegand S."/>
            <person name="Jogler M."/>
            <person name="Boedeker C."/>
            <person name="Pinto D."/>
            <person name="Vollmers J."/>
            <person name="Rivas-Marin E."/>
            <person name="Kohn T."/>
            <person name="Peeters S.H."/>
            <person name="Heuer A."/>
            <person name="Rast P."/>
            <person name="Oberbeckmann S."/>
            <person name="Bunk B."/>
            <person name="Jeske O."/>
            <person name="Meyerdierks A."/>
            <person name="Storesund J.E."/>
            <person name="Kallscheuer N."/>
            <person name="Luecker S."/>
            <person name="Lage O.M."/>
            <person name="Pohl T."/>
            <person name="Merkel B.J."/>
            <person name="Hornburger P."/>
            <person name="Mueller R.-W."/>
            <person name="Bruemmer F."/>
            <person name="Labrenz M."/>
            <person name="Spormann A.M."/>
            <person name="Op Den Camp H."/>
            <person name="Overmann J."/>
            <person name="Amann R."/>
            <person name="Jetten M.S.M."/>
            <person name="Mascher T."/>
            <person name="Medema M.H."/>
            <person name="Devos D.P."/>
            <person name="Kaster A.-K."/>
            <person name="Ovreas L."/>
            <person name="Rohde M."/>
            <person name="Galperin M.Y."/>
            <person name="Jogler C."/>
        </authorList>
    </citation>
    <scope>NUCLEOTIDE SEQUENCE [LARGE SCALE GENOMIC DNA]</scope>
    <source>
        <strain evidence="4 5">KOR34</strain>
    </source>
</reference>
<dbReference type="PANTHER" id="PTHR33619:SF3">
    <property type="entry name" value="POLYSACCHARIDE EXPORT PROTEIN GFCE-RELATED"/>
    <property type="match status" value="1"/>
</dbReference>
<evidence type="ECO:0000313" key="4">
    <source>
        <dbReference type="EMBL" id="TWT36731.1"/>
    </source>
</evidence>
<dbReference type="PANTHER" id="PTHR33619">
    <property type="entry name" value="POLYSACCHARIDE EXPORT PROTEIN GFCE-RELATED"/>
    <property type="match status" value="1"/>
</dbReference>
<evidence type="ECO:0000259" key="3">
    <source>
        <dbReference type="Pfam" id="PF10531"/>
    </source>
</evidence>
<dbReference type="GO" id="GO:0015159">
    <property type="term" value="F:polysaccharide transmembrane transporter activity"/>
    <property type="evidence" value="ECO:0007669"/>
    <property type="project" value="InterPro"/>
</dbReference>
<evidence type="ECO:0000256" key="1">
    <source>
        <dbReference type="ARBA" id="ARBA00022729"/>
    </source>
</evidence>
<dbReference type="Pfam" id="PF02563">
    <property type="entry name" value="Poly_export"/>
    <property type="match status" value="2"/>
</dbReference>
<evidence type="ECO:0000259" key="2">
    <source>
        <dbReference type="Pfam" id="PF02563"/>
    </source>
</evidence>
<feature type="domain" description="Soluble ligand binding" evidence="3">
    <location>
        <begin position="308"/>
        <end position="352"/>
    </location>
</feature>
<comment type="caution">
    <text evidence="4">The sequence shown here is derived from an EMBL/GenBank/DDBJ whole genome shotgun (WGS) entry which is preliminary data.</text>
</comment>
<dbReference type="OrthoDB" id="233929at2"/>
<feature type="domain" description="Polysaccharide export protein N-terminal" evidence="2">
    <location>
        <begin position="253"/>
        <end position="297"/>
    </location>
</feature>
<dbReference type="InterPro" id="IPR049712">
    <property type="entry name" value="Poly_export"/>
</dbReference>
<dbReference type="InterPro" id="IPR003715">
    <property type="entry name" value="Poly_export_N"/>
</dbReference>
<dbReference type="RefSeq" id="WP_146563880.1">
    <property type="nucleotide sequence ID" value="NZ_SIHJ01000001.1"/>
</dbReference>